<evidence type="ECO:0008006" key="7">
    <source>
        <dbReference type="Google" id="ProtNLM"/>
    </source>
</evidence>
<dbReference type="PANTHER" id="PTHR35371">
    <property type="entry name" value="INNER MEMBRANE PROTEIN"/>
    <property type="match status" value="1"/>
</dbReference>
<dbReference type="GO" id="GO:0016020">
    <property type="term" value="C:membrane"/>
    <property type="evidence" value="ECO:0007669"/>
    <property type="project" value="UniProtKB-SubCell"/>
</dbReference>
<dbReference type="SUPFAM" id="SSF161084">
    <property type="entry name" value="MAPEG domain-like"/>
    <property type="match status" value="1"/>
</dbReference>
<gene>
    <name evidence="5" type="ORF">BD324DRAFT_568650</name>
</gene>
<evidence type="ECO:0000256" key="2">
    <source>
        <dbReference type="ARBA" id="ARBA00022692"/>
    </source>
</evidence>
<reference evidence="5 6" key="1">
    <citation type="submission" date="2017-03" db="EMBL/GenBank/DDBJ databases">
        <title>Widespread Adenine N6-methylation of Active Genes in Fungi.</title>
        <authorList>
            <consortium name="DOE Joint Genome Institute"/>
            <person name="Mondo S.J."/>
            <person name="Dannebaum R.O."/>
            <person name="Kuo R.C."/>
            <person name="Louie K.B."/>
            <person name="Bewick A.J."/>
            <person name="Labutti K."/>
            <person name="Haridas S."/>
            <person name="Kuo A."/>
            <person name="Salamov A."/>
            <person name="Ahrendt S.R."/>
            <person name="Lau R."/>
            <person name="Bowen B.P."/>
            <person name="Lipzen A."/>
            <person name="Sullivan W."/>
            <person name="Andreopoulos W.B."/>
            <person name="Clum A."/>
            <person name="Lindquist E."/>
            <person name="Daum C."/>
            <person name="Northen T.R."/>
            <person name="Ramamoorthy G."/>
            <person name="Schmitz R.J."/>
            <person name="Gryganskyi A."/>
            <person name="Culley D."/>
            <person name="Magnuson J."/>
            <person name="James T.Y."/>
            <person name="O'Malley M.A."/>
            <person name="Stajich J.E."/>
            <person name="Spatafora J.W."/>
            <person name="Visel A."/>
            <person name="Grigoriev I.V."/>
        </authorList>
    </citation>
    <scope>NUCLEOTIDE SEQUENCE [LARGE SCALE GENOMIC DNA]</scope>
    <source>
        <strain evidence="5 6">NRRL Y-17943</strain>
    </source>
</reference>
<name>A0A1Y1UNT0_9TREE</name>
<keyword evidence="2" id="KW-0812">Transmembrane</keyword>
<dbReference type="Pfam" id="PF01124">
    <property type="entry name" value="MAPEG"/>
    <property type="match status" value="1"/>
</dbReference>
<evidence type="ECO:0000313" key="5">
    <source>
        <dbReference type="EMBL" id="ORX39693.1"/>
    </source>
</evidence>
<keyword evidence="4" id="KW-0472">Membrane</keyword>
<keyword evidence="3" id="KW-1133">Transmembrane helix</keyword>
<accession>A0A1Y1UNT0</accession>
<dbReference type="InterPro" id="IPR001129">
    <property type="entry name" value="Membr-assoc_MAPEG"/>
</dbReference>
<dbReference type="OrthoDB" id="2122304at2759"/>
<proteinExistence type="predicted"/>
<evidence type="ECO:0000256" key="3">
    <source>
        <dbReference type="ARBA" id="ARBA00022989"/>
    </source>
</evidence>
<dbReference type="GeneID" id="33554851"/>
<dbReference type="InterPro" id="IPR023352">
    <property type="entry name" value="MAPEG-like_dom_sf"/>
</dbReference>
<feature type="non-terminal residue" evidence="5">
    <location>
        <position position="1"/>
    </location>
</feature>
<dbReference type="InParanoid" id="A0A1Y1UNT0"/>
<protein>
    <recommendedName>
        <fullName evidence="7">Membrane-associated, eicosanoid/glutathione metabolism protein</fullName>
    </recommendedName>
</protein>
<organism evidence="5 6">
    <name type="scientific">Kockovaella imperatae</name>
    <dbReference type="NCBI Taxonomy" id="4999"/>
    <lineage>
        <taxon>Eukaryota</taxon>
        <taxon>Fungi</taxon>
        <taxon>Dikarya</taxon>
        <taxon>Basidiomycota</taxon>
        <taxon>Agaricomycotina</taxon>
        <taxon>Tremellomycetes</taxon>
        <taxon>Tremellales</taxon>
        <taxon>Cuniculitremaceae</taxon>
        <taxon>Kockovaella</taxon>
    </lineage>
</organism>
<evidence type="ECO:0000256" key="4">
    <source>
        <dbReference type="ARBA" id="ARBA00023136"/>
    </source>
</evidence>
<sequence length="99" mass="10988">DDNVYPRGNIERISKSKKFSPEQVGLLKRLEAAERNSWDGLPIICTAIVAGNTAGLSANYLNAVAGIYLGLRLTYVYLYATVTDPKKSYARSLVYWLSN</sequence>
<comment type="subcellular location">
    <subcellularLocation>
        <location evidence="1">Membrane</location>
    </subcellularLocation>
</comment>
<keyword evidence="6" id="KW-1185">Reference proteome</keyword>
<dbReference type="Proteomes" id="UP000193218">
    <property type="component" value="Unassembled WGS sequence"/>
</dbReference>
<comment type="caution">
    <text evidence="5">The sequence shown here is derived from an EMBL/GenBank/DDBJ whole genome shotgun (WGS) entry which is preliminary data.</text>
</comment>
<evidence type="ECO:0000256" key="1">
    <source>
        <dbReference type="ARBA" id="ARBA00004370"/>
    </source>
</evidence>
<dbReference type="EMBL" id="NBSH01000002">
    <property type="protein sequence ID" value="ORX39693.1"/>
    <property type="molecule type" value="Genomic_DNA"/>
</dbReference>
<dbReference type="Gene3D" id="1.20.120.550">
    <property type="entry name" value="Membrane associated eicosanoid/glutathione metabolism-like domain"/>
    <property type="match status" value="1"/>
</dbReference>
<evidence type="ECO:0000313" key="6">
    <source>
        <dbReference type="Proteomes" id="UP000193218"/>
    </source>
</evidence>
<dbReference type="RefSeq" id="XP_021873478.1">
    <property type="nucleotide sequence ID" value="XM_022013043.1"/>
</dbReference>
<dbReference type="PANTHER" id="PTHR35371:SF1">
    <property type="entry name" value="BLR7753 PROTEIN"/>
    <property type="match status" value="1"/>
</dbReference>
<feature type="non-terminal residue" evidence="5">
    <location>
        <position position="99"/>
    </location>
</feature>
<dbReference type="AlphaFoldDB" id="A0A1Y1UNT0"/>